<dbReference type="Gene3D" id="1.10.8.500">
    <property type="entry name" value="HAMP domain in histidine kinase"/>
    <property type="match status" value="1"/>
</dbReference>
<evidence type="ECO:0000259" key="6">
    <source>
        <dbReference type="PROSITE" id="PS50885"/>
    </source>
</evidence>
<reference evidence="7 8" key="1">
    <citation type="submission" date="2022-11" db="EMBL/GenBank/DDBJ databases">
        <title>Desulfobotulus tamanensis H1 sp. nov. - anaerobic, alkaliphilic, sulphate reducing bacterium isolated from terrestrial mud volcano.</title>
        <authorList>
            <person name="Frolova A."/>
            <person name="Merkel A.Y."/>
            <person name="Slobodkin A.I."/>
        </authorList>
    </citation>
    <scope>NUCLEOTIDE SEQUENCE [LARGE SCALE GENOMIC DNA]</scope>
    <source>
        <strain evidence="7 8">H1</strain>
    </source>
</reference>
<dbReference type="SUPFAM" id="SSF58104">
    <property type="entry name" value="Methyl-accepting chemotaxis protein (MCP) signaling domain"/>
    <property type="match status" value="1"/>
</dbReference>
<keyword evidence="8" id="KW-1185">Reference proteome</keyword>
<dbReference type="SMART" id="SM00283">
    <property type="entry name" value="MA"/>
    <property type="match status" value="1"/>
</dbReference>
<dbReference type="SMART" id="SM00304">
    <property type="entry name" value="HAMP"/>
    <property type="match status" value="1"/>
</dbReference>
<dbReference type="Pfam" id="PF00672">
    <property type="entry name" value="HAMP"/>
    <property type="match status" value="1"/>
</dbReference>
<comment type="similarity">
    <text evidence="2">Belongs to the methyl-accepting chemotaxis (MCP) protein family.</text>
</comment>
<sequence>MSIKLKMCVIGAVFLLAIGCLTGVSLNEVLSIRSLYTNVVLRDVGGKINVLEINSDLNYVSRLTRNMMLGSNIDRDLQSLERVIKNISASYAALRPRISDRDEMTILENAERSTMAFVNYGLQFCTELKGVPPETRATLLPEYQKVATPLAYESRDYMAELITLKDEKLANATEQMESTISRMFRIISVIALISTAVALLMVFRVGRSVTRSIHQVMTVVETMADNDLTCQVTDGARDETGKMLRATRRMLDTLRSTLGSVVGGVGALASSSSELTVVSRRIFEGAADMRDKFHAMAAAAEEMGANISSVAAAAEQSSANIAMIASAAEEMNTTMGEIAASTGKTRETSAQTVVRTRRASDNITNLSHAAMEIGKIIETINVISGQTNLLALNATIEAARAGDAGRGFAVVANEIKELAQQTARATEEIKTNVQSIQQITAETVGEIKEITNEITNVNEMIDGVAAAVDQQTLVTREIADNVAQAAGGLHEVTRNVGQSSTVANEIAQEIAMITERISAVSQGSAEVDASAGSLRGLSEKLQDSVGIFKI</sequence>
<proteinExistence type="inferred from homology"/>
<feature type="domain" description="Methyl-accepting transducer" evidence="5">
    <location>
        <begin position="278"/>
        <end position="514"/>
    </location>
</feature>
<keyword evidence="4" id="KW-1133">Transmembrane helix</keyword>
<dbReference type="PROSITE" id="PS50885">
    <property type="entry name" value="HAMP"/>
    <property type="match status" value="1"/>
</dbReference>
<gene>
    <name evidence="7" type="ORF">OOT00_03220</name>
</gene>
<comment type="caution">
    <text evidence="7">The sequence shown here is derived from an EMBL/GenBank/DDBJ whole genome shotgun (WGS) entry which is preliminary data.</text>
</comment>
<evidence type="ECO:0000313" key="7">
    <source>
        <dbReference type="EMBL" id="MCW7752992.1"/>
    </source>
</evidence>
<evidence type="ECO:0000256" key="2">
    <source>
        <dbReference type="ARBA" id="ARBA00029447"/>
    </source>
</evidence>
<dbReference type="Proteomes" id="UP001209681">
    <property type="component" value="Unassembled WGS sequence"/>
</dbReference>
<feature type="domain" description="HAMP" evidence="6">
    <location>
        <begin position="207"/>
        <end position="259"/>
    </location>
</feature>
<dbReference type="Gene3D" id="1.10.287.950">
    <property type="entry name" value="Methyl-accepting chemotaxis protein"/>
    <property type="match status" value="1"/>
</dbReference>
<name>A0ABT3N6A5_9BACT</name>
<evidence type="ECO:0000256" key="4">
    <source>
        <dbReference type="SAM" id="Phobius"/>
    </source>
</evidence>
<feature type="transmembrane region" description="Helical" evidence="4">
    <location>
        <begin position="183"/>
        <end position="203"/>
    </location>
</feature>
<dbReference type="PANTHER" id="PTHR32089">
    <property type="entry name" value="METHYL-ACCEPTING CHEMOTAXIS PROTEIN MCPB"/>
    <property type="match status" value="1"/>
</dbReference>
<dbReference type="Pfam" id="PF00015">
    <property type="entry name" value="MCPsignal"/>
    <property type="match status" value="1"/>
</dbReference>
<dbReference type="RefSeq" id="WP_265423850.1">
    <property type="nucleotide sequence ID" value="NZ_JAPFPW010000002.1"/>
</dbReference>
<dbReference type="PROSITE" id="PS50111">
    <property type="entry name" value="CHEMOTAXIS_TRANSDUC_2"/>
    <property type="match status" value="1"/>
</dbReference>
<evidence type="ECO:0000259" key="5">
    <source>
        <dbReference type="PROSITE" id="PS50111"/>
    </source>
</evidence>
<dbReference type="InterPro" id="IPR003660">
    <property type="entry name" value="HAMP_dom"/>
</dbReference>
<organism evidence="7 8">
    <name type="scientific">Desulfobotulus pelophilus</name>
    <dbReference type="NCBI Taxonomy" id="2823377"/>
    <lineage>
        <taxon>Bacteria</taxon>
        <taxon>Pseudomonadati</taxon>
        <taxon>Thermodesulfobacteriota</taxon>
        <taxon>Desulfobacteria</taxon>
        <taxon>Desulfobacterales</taxon>
        <taxon>Desulfobacteraceae</taxon>
        <taxon>Desulfobotulus</taxon>
    </lineage>
</organism>
<protein>
    <submittedName>
        <fullName evidence="7">Methyl-accepting chemotaxis protein</fullName>
    </submittedName>
</protein>
<keyword evidence="4" id="KW-0812">Transmembrane</keyword>
<accession>A0ABT3N6A5</accession>
<dbReference type="PANTHER" id="PTHR32089:SF112">
    <property type="entry name" value="LYSOZYME-LIKE PROTEIN-RELATED"/>
    <property type="match status" value="1"/>
</dbReference>
<dbReference type="PROSITE" id="PS51257">
    <property type="entry name" value="PROKAR_LIPOPROTEIN"/>
    <property type="match status" value="1"/>
</dbReference>
<dbReference type="CDD" id="cd06225">
    <property type="entry name" value="HAMP"/>
    <property type="match status" value="1"/>
</dbReference>
<keyword evidence="4" id="KW-0472">Membrane</keyword>
<keyword evidence="1 3" id="KW-0807">Transducer</keyword>
<dbReference type="EMBL" id="JAPFPW010000002">
    <property type="protein sequence ID" value="MCW7752992.1"/>
    <property type="molecule type" value="Genomic_DNA"/>
</dbReference>
<dbReference type="InterPro" id="IPR004089">
    <property type="entry name" value="MCPsignal_dom"/>
</dbReference>
<evidence type="ECO:0000256" key="3">
    <source>
        <dbReference type="PROSITE-ProRule" id="PRU00284"/>
    </source>
</evidence>
<evidence type="ECO:0000313" key="8">
    <source>
        <dbReference type="Proteomes" id="UP001209681"/>
    </source>
</evidence>
<evidence type="ECO:0000256" key="1">
    <source>
        <dbReference type="ARBA" id="ARBA00023224"/>
    </source>
</evidence>